<feature type="domain" description="Antitoxin SocA-like Panacea" evidence="1">
    <location>
        <begin position="38"/>
        <end position="135"/>
    </location>
</feature>
<organism evidence="2 3">
    <name type="scientific">Spiroplasma kunkelii CR2-3x</name>
    <dbReference type="NCBI Taxonomy" id="273035"/>
    <lineage>
        <taxon>Bacteria</taxon>
        <taxon>Bacillati</taxon>
        <taxon>Mycoplasmatota</taxon>
        <taxon>Mollicutes</taxon>
        <taxon>Entomoplasmatales</taxon>
        <taxon>Spiroplasmataceae</taxon>
        <taxon>Spiroplasma</taxon>
    </lineage>
</organism>
<dbReference type="OrthoDB" id="390051at2"/>
<sequence length="160" mass="19419">MENYGVKNIANYVLKFFYDKEYTDDEFSSLEITNLKMQKVLYFLYGFYFSETGKSLFSDDFIAWKYGPVIKEIYDINKNNITNPYENLRKDIYSNYDFNIKNINWEIIDNILNNIIKLSSWYLVNMSHKKNTPWEKTKENEIISKDLIHDYFKNKELKEK</sequence>
<evidence type="ECO:0000313" key="2">
    <source>
        <dbReference type="EMBL" id="ALA97259.1"/>
    </source>
</evidence>
<dbReference type="Proteomes" id="UP000062963">
    <property type="component" value="Chromosome"/>
</dbReference>
<protein>
    <submittedName>
        <fullName evidence="2">Phage-Associated Protein</fullName>
    </submittedName>
</protein>
<evidence type="ECO:0000259" key="1">
    <source>
        <dbReference type="Pfam" id="PF13274"/>
    </source>
</evidence>
<keyword evidence="3" id="KW-1185">Reference proteome</keyword>
<proteinExistence type="predicted"/>
<dbReference type="InterPro" id="IPR025272">
    <property type="entry name" value="SocA_Panacea"/>
</dbReference>
<accession>A0A0K2JFB4</accession>
<reference evidence="2 3" key="1">
    <citation type="journal article" date="2015" name="Genome Announc.">
        <title>Complete Genome Sequence of Spiroplasma kunkelii Strain CR2-3x, Causal Agent of Corn Stunt Disease in Zea mays L.</title>
        <authorList>
            <person name="Davis R.E."/>
            <person name="Shao J."/>
            <person name="Dally E.L."/>
            <person name="Zhao Y."/>
            <person name="Gasparich G.E."/>
            <person name="Gaynor B.J."/>
            <person name="Athey J.C."/>
            <person name="Harrison N.A."/>
            <person name="Donofrio N."/>
        </authorList>
    </citation>
    <scope>NUCLEOTIDE SEQUENCE [LARGE SCALE GENOMIC DNA]</scope>
    <source>
        <strain evidence="2 3">CR2-3x</strain>
    </source>
</reference>
<dbReference type="Pfam" id="PF13274">
    <property type="entry name" value="SocA_Panacea"/>
    <property type="match status" value="1"/>
</dbReference>
<dbReference type="PATRIC" id="fig|273035.7.peg.407"/>
<dbReference type="RefSeq" id="WP_053390582.1">
    <property type="nucleotide sequence ID" value="NZ_CP010899.1"/>
</dbReference>
<evidence type="ECO:0000313" key="3">
    <source>
        <dbReference type="Proteomes" id="UP000062963"/>
    </source>
</evidence>
<name>A0A0K2JFB4_SPIKU</name>
<gene>
    <name evidence="2" type="ORF">SKUN_00343</name>
</gene>
<dbReference type="AlphaFoldDB" id="A0A0K2JFB4"/>
<dbReference type="KEGG" id="skn:SKUN_00343"/>
<dbReference type="STRING" id="273035.SKUN_00343"/>
<dbReference type="EMBL" id="CP010899">
    <property type="protein sequence ID" value="ALA97259.1"/>
    <property type="molecule type" value="Genomic_DNA"/>
</dbReference>